<evidence type="ECO:0000256" key="5">
    <source>
        <dbReference type="ARBA" id="ARBA00022519"/>
    </source>
</evidence>
<keyword evidence="9" id="KW-0472">Membrane</keyword>
<dbReference type="PANTHER" id="PTHR33446:SF2">
    <property type="entry name" value="PROTEIN TONB"/>
    <property type="match status" value="1"/>
</dbReference>
<evidence type="ECO:0000313" key="11">
    <source>
        <dbReference type="EMBL" id="MBF9238420.1"/>
    </source>
</evidence>
<dbReference type="InterPro" id="IPR051045">
    <property type="entry name" value="TonB-dependent_transducer"/>
</dbReference>
<dbReference type="PRINTS" id="PR01374">
    <property type="entry name" value="TONBPROTEIN"/>
</dbReference>
<evidence type="ECO:0000259" key="10">
    <source>
        <dbReference type="PROSITE" id="PS52015"/>
    </source>
</evidence>
<sequence length="107" mass="11240">MPQLPAGGGSAAIVTAIQQRVVYPPQALRAHVEGRVFVSFTVAASGLVENVAVVKGIQPSCDSAVVKAVQQLPRFTPGRQAGRAVAVQFTVPVVFRLEEPQPPIKGK</sequence>
<keyword evidence="7" id="KW-0653">Protein transport</keyword>
<dbReference type="PANTHER" id="PTHR33446">
    <property type="entry name" value="PROTEIN TONB-RELATED"/>
    <property type="match status" value="1"/>
</dbReference>
<dbReference type="SUPFAM" id="SSF74653">
    <property type="entry name" value="TolA/TonB C-terminal domain"/>
    <property type="match status" value="1"/>
</dbReference>
<organism evidence="11 12">
    <name type="scientific">Hymenobacter jeongseonensis</name>
    <dbReference type="NCBI Taxonomy" id="2791027"/>
    <lineage>
        <taxon>Bacteria</taxon>
        <taxon>Pseudomonadati</taxon>
        <taxon>Bacteroidota</taxon>
        <taxon>Cytophagia</taxon>
        <taxon>Cytophagales</taxon>
        <taxon>Hymenobacteraceae</taxon>
        <taxon>Hymenobacter</taxon>
    </lineage>
</organism>
<evidence type="ECO:0000256" key="6">
    <source>
        <dbReference type="ARBA" id="ARBA00022692"/>
    </source>
</evidence>
<keyword evidence="8" id="KW-1133">Transmembrane helix</keyword>
<evidence type="ECO:0000256" key="7">
    <source>
        <dbReference type="ARBA" id="ARBA00022927"/>
    </source>
</evidence>
<keyword evidence="12" id="KW-1185">Reference proteome</keyword>
<reference evidence="11 12" key="1">
    <citation type="submission" date="2020-11" db="EMBL/GenBank/DDBJ databases">
        <authorList>
            <person name="Kim M.K."/>
        </authorList>
    </citation>
    <scope>NUCLEOTIDE SEQUENCE [LARGE SCALE GENOMIC DNA]</scope>
    <source>
        <strain evidence="11 12">BT683</strain>
    </source>
</reference>
<dbReference type="Proteomes" id="UP000597617">
    <property type="component" value="Unassembled WGS sequence"/>
</dbReference>
<gene>
    <name evidence="11" type="ORF">I2I05_13525</name>
</gene>
<keyword evidence="5" id="KW-0997">Cell inner membrane</keyword>
<keyword evidence="6" id="KW-0812">Transmembrane</keyword>
<comment type="similarity">
    <text evidence="2">Belongs to the TonB family.</text>
</comment>
<comment type="subcellular location">
    <subcellularLocation>
        <location evidence="1">Cell inner membrane</location>
        <topology evidence="1">Single-pass membrane protein</topology>
        <orientation evidence="1">Periplasmic side</orientation>
    </subcellularLocation>
</comment>
<evidence type="ECO:0000256" key="9">
    <source>
        <dbReference type="ARBA" id="ARBA00023136"/>
    </source>
</evidence>
<evidence type="ECO:0000256" key="8">
    <source>
        <dbReference type="ARBA" id="ARBA00022989"/>
    </source>
</evidence>
<dbReference type="InterPro" id="IPR006260">
    <property type="entry name" value="TonB/TolA_C"/>
</dbReference>
<evidence type="ECO:0000313" key="12">
    <source>
        <dbReference type="Proteomes" id="UP000597617"/>
    </source>
</evidence>
<dbReference type="EMBL" id="JADQDQ010000006">
    <property type="protein sequence ID" value="MBF9238420.1"/>
    <property type="molecule type" value="Genomic_DNA"/>
</dbReference>
<dbReference type="Pfam" id="PF03544">
    <property type="entry name" value="TonB_C"/>
    <property type="match status" value="1"/>
</dbReference>
<evidence type="ECO:0000256" key="4">
    <source>
        <dbReference type="ARBA" id="ARBA00022475"/>
    </source>
</evidence>
<dbReference type="Gene3D" id="3.30.1150.10">
    <property type="match status" value="1"/>
</dbReference>
<feature type="domain" description="TonB C-terminal" evidence="10">
    <location>
        <begin position="8"/>
        <end position="104"/>
    </location>
</feature>
<comment type="caution">
    <text evidence="11">The sequence shown here is derived from an EMBL/GenBank/DDBJ whole genome shotgun (WGS) entry which is preliminary data.</text>
</comment>
<proteinExistence type="inferred from homology"/>
<keyword evidence="3" id="KW-0813">Transport</keyword>
<name>A0ABS0IJ88_9BACT</name>
<protein>
    <submittedName>
        <fullName evidence="11">Energy transducer TonB</fullName>
    </submittedName>
</protein>
<evidence type="ECO:0000256" key="1">
    <source>
        <dbReference type="ARBA" id="ARBA00004383"/>
    </source>
</evidence>
<dbReference type="InterPro" id="IPR037682">
    <property type="entry name" value="TonB_C"/>
</dbReference>
<accession>A0ABS0IJ88</accession>
<evidence type="ECO:0000256" key="3">
    <source>
        <dbReference type="ARBA" id="ARBA00022448"/>
    </source>
</evidence>
<dbReference type="RefSeq" id="WP_196282803.1">
    <property type="nucleotide sequence ID" value="NZ_JADQDQ010000006.1"/>
</dbReference>
<dbReference type="PROSITE" id="PS52015">
    <property type="entry name" value="TONB_CTD"/>
    <property type="match status" value="1"/>
</dbReference>
<dbReference type="NCBIfam" id="TIGR01352">
    <property type="entry name" value="tonB_Cterm"/>
    <property type="match status" value="1"/>
</dbReference>
<evidence type="ECO:0000256" key="2">
    <source>
        <dbReference type="ARBA" id="ARBA00006555"/>
    </source>
</evidence>
<keyword evidence="4" id="KW-1003">Cell membrane</keyword>
<dbReference type="InterPro" id="IPR003538">
    <property type="entry name" value="TonB"/>
</dbReference>